<evidence type="ECO:0000313" key="2">
    <source>
        <dbReference type="WBParaSite" id="PS1159_v2.g2198.t1"/>
    </source>
</evidence>
<organism evidence="1 2">
    <name type="scientific">Panagrolaimus sp. PS1159</name>
    <dbReference type="NCBI Taxonomy" id="55785"/>
    <lineage>
        <taxon>Eukaryota</taxon>
        <taxon>Metazoa</taxon>
        <taxon>Ecdysozoa</taxon>
        <taxon>Nematoda</taxon>
        <taxon>Chromadorea</taxon>
        <taxon>Rhabditida</taxon>
        <taxon>Tylenchina</taxon>
        <taxon>Panagrolaimomorpha</taxon>
        <taxon>Panagrolaimoidea</taxon>
        <taxon>Panagrolaimidae</taxon>
        <taxon>Panagrolaimus</taxon>
    </lineage>
</organism>
<name>A0AC35FXK2_9BILA</name>
<accession>A0AC35FXK2</accession>
<dbReference type="Proteomes" id="UP000887580">
    <property type="component" value="Unplaced"/>
</dbReference>
<proteinExistence type="predicted"/>
<dbReference type="WBParaSite" id="PS1159_v2.g2198.t1">
    <property type="protein sequence ID" value="PS1159_v2.g2198.t1"/>
    <property type="gene ID" value="PS1159_v2.g2198"/>
</dbReference>
<sequence>MSSTTAATMEALKSDLIKAIQDFMEYTKHGAGKTAIENQPFDVVLSKITSILTFCQALITENAQLLKSNNGLKLTRDRLVQGIAQINIGDEDLQAENVQLKQEIGELKSSNNYLFKKVSEFIQAEKKALEQKVVDFKGIFSSYEAAAAEGRPELSLFQKFSQQKEATQTLGDSRAELKQKDKIIANLEEKICELKADKIQNDKTIATFKKMIEDQSIYVQKHDGNLLLGNPVNRLPPGNSNKYILLKDALNGTELNLSLIQNKVLVVKRLLSTSDNMIWNAYSTLDDVNEKPIEIKLKCATFKLHLNGLLSVYKKITPFLFSMLDSCSLIDVRLYYITINYSQFMKLVASGAIKTFYCICVAIKDERQKDMPMDKIVRETPNVEHLSFAFSRLAQVTANDFTQLPHFPKLKKVTFGNIPEHIDESVIVAFENKYPDANCFHSYRSLPFD</sequence>
<evidence type="ECO:0000313" key="1">
    <source>
        <dbReference type="Proteomes" id="UP000887580"/>
    </source>
</evidence>
<protein>
    <submittedName>
        <fullName evidence="2">Uncharacterized protein</fullName>
    </submittedName>
</protein>
<reference evidence="2" key="1">
    <citation type="submission" date="2022-11" db="UniProtKB">
        <authorList>
            <consortium name="WormBaseParasite"/>
        </authorList>
    </citation>
    <scope>IDENTIFICATION</scope>
</reference>